<organism evidence="4 5">
    <name type="scientific">Aquimarina brevivitae</name>
    <dbReference type="NCBI Taxonomy" id="323412"/>
    <lineage>
        <taxon>Bacteria</taxon>
        <taxon>Pseudomonadati</taxon>
        <taxon>Bacteroidota</taxon>
        <taxon>Flavobacteriia</taxon>
        <taxon>Flavobacteriales</taxon>
        <taxon>Flavobacteriaceae</taxon>
        <taxon>Aquimarina</taxon>
    </lineage>
</organism>
<dbReference type="SMART" id="SM00060">
    <property type="entry name" value="FN3"/>
    <property type="match status" value="2"/>
</dbReference>
<feature type="region of interest" description="Disordered" evidence="1">
    <location>
        <begin position="1828"/>
        <end position="1847"/>
    </location>
</feature>
<dbReference type="PROSITE" id="PS50853">
    <property type="entry name" value="FN3"/>
    <property type="match status" value="1"/>
</dbReference>
<dbReference type="Gene3D" id="3.40.390.10">
    <property type="entry name" value="Collagenase (Catalytic Domain)"/>
    <property type="match status" value="1"/>
</dbReference>
<dbReference type="Pfam" id="PF13930">
    <property type="entry name" value="Endonuclea_NS_2"/>
    <property type="match status" value="1"/>
</dbReference>
<feature type="signal peptide" evidence="2">
    <location>
        <begin position="1"/>
        <end position="17"/>
    </location>
</feature>
<dbReference type="Proteomes" id="UP000292262">
    <property type="component" value="Unassembled WGS sequence"/>
</dbReference>
<name>A0A4Q7PET9_9FLAO</name>
<dbReference type="InterPro" id="IPR036116">
    <property type="entry name" value="FN3_sf"/>
</dbReference>
<proteinExistence type="predicted"/>
<dbReference type="InterPro" id="IPR044927">
    <property type="entry name" value="Endonuclea_NS_2"/>
</dbReference>
<feature type="chain" id="PRO_5020297980" evidence="2">
    <location>
        <begin position="18"/>
        <end position="1935"/>
    </location>
</feature>
<dbReference type="EMBL" id="SGXE01000001">
    <property type="protein sequence ID" value="RZS98983.1"/>
    <property type="molecule type" value="Genomic_DNA"/>
</dbReference>
<reference evidence="4 5" key="1">
    <citation type="submission" date="2019-02" db="EMBL/GenBank/DDBJ databases">
        <title>Genomic Encyclopedia of Type Strains, Phase IV (KMG-IV): sequencing the most valuable type-strain genomes for metagenomic binning, comparative biology and taxonomic classification.</title>
        <authorList>
            <person name="Goeker M."/>
        </authorList>
    </citation>
    <scope>NUCLEOTIDE SEQUENCE [LARGE SCALE GENOMIC DNA]</scope>
    <source>
        <strain evidence="4 5">DSM 17196</strain>
    </source>
</reference>
<evidence type="ECO:0000259" key="3">
    <source>
        <dbReference type="PROSITE" id="PS50853"/>
    </source>
</evidence>
<dbReference type="InterPro" id="IPR003961">
    <property type="entry name" value="FN3_dom"/>
</dbReference>
<accession>A0A4Q7PET9</accession>
<sequence length="1935" mass="216758">MKRILLLLLLCIQTVSAQNFPIRVTAQALPPYPTAISGYANANVINSPLRVQLVLSDITASSREVRLRIAIEGNGISATSAAVVVGAPTLILDGGVPLNLTLADLAPYYEFQNLQGISPVQYNSALPDGTYRFCFEVFDAFNGNRLSTQQCATIFLVNNQPPFLNKPDNQSSITEQNPTNIIFQWTPRQVNVPNVNYEFSLVEVWDKYIDPQAIFLASPPLYQETTINTSLVYGPLQPLLMPGKRYAWRIRAFANNNGEEVSVFNNNGNSEIFWFDYLGNCNQPSGITVKDVTRTQATISWTSQPDHLDYTVHYREQGSERWYQKTTPRDYITIDEFKENTVYEYKVVGHCTKESYSESPVDSFRTLTEELEEYTACGIQPDPVDLSNQELLAEVFVNDVFTAGDFPIYIKELSSPLGGGAVGGGGITGEGYISTPWLATVRIPVKFENIKVNTDMKLVDGFVVTTYDPNWGSIVDADEIIEVVVGDDGDIDVINVDNDIVDIEVNDDGTITIITADGQEIIQPGGEDVIYVDNTGETWQVGEDGTVTQGQQAEGGPANSGNTNGVGSGGVNEITATGVRVDFIKSGYYAVDTYPQNAGGSIANNYESIPVTGGGTYYPIYKAVSNLPEHPSDLLTAQATFNDSDITKEDIIFKTKEGVNVPANWNGNTATLSIRKAFEFGKEEIIAAVKPKDSTSKFDVAGNAYLWHLASQEVTDINVTLVPVNGASVPNDVANRINEIYNPAGIKFNVETGPRLNIPENVWDIAELNQKLDIGDSKTLQHYTTEEKAIIDYYKTNATVDSQMYYLFVTDMPVTKDGVSGFMPLKRQYGFVFDQSDVGRTAAHELGHGVFGLEHPFTEYNTTSGATDLLMDYGNGVTFNHMEWEKMHAPGIQIYWFQGDEDGENIGFNISQLNGLENEAGETFTFISPSGELIVIPKANLKHVVFKDGLRSDFSEFDVVQGTLLGFGIEEEKDFVVNYNYNFDEDKYRKESEEGEYTMPSNINNYLSSAIMMYSCSDGFYLSKFSVENIKPYDQIIDPIKDVIKFPIKMKSNNTQHYAETQRNILDSKFFNMNPLPSSNKYDIAVDPDFFTVLESEMIQRFGGCNNYAHFSILRLISLAAFQNELFEEFEIKLTTHSLGSKYEDIYIRLQEMEDSSDALLFFKLYADSFRLYLDEYRQYQSDLLNNLSVNTPKTDLDAILVGFNVTDFNTLEYEKRLTILRAYARNIKVTATNPREDWILDLADDAIAQRETAIRLLITSMPDDDKKNFLSDLIKAYPENPDSPNLLFSLLYIFDGQNYIDISTAITIWLIENKELLETVPLARTIDDKQLLFSPGLFNNYGNVEWLREDGKIVLGNFPIWYTTNGNTVSDETIEFVYDPYEVVNIFIHDDYNFQNQMSFTEGTSVQLPAITLFMLFNKVSNESAEQGAMFALDVALFAIGVGEIKTALTVLNNTERIVRTSIAISDMVLGVADASINRVWFNEINNSGPEGQQFLKDWNSLMMYYGFARLSYELTDLAVKLYGNLKTNKGVLGLNDEQVEAFQSQIKAKSGLDPNSPLVDEYLRGASFSDDILPLGDDLSRVSSWIEKSDNYIDVVIHSNDSNTFSILIDGTEYELTTQKLATHLKGMDSNKTIRLLSCNNTESAIEISQIIERDIIGSSGEMKIYDNGLIETQQWYKVDPNGNIDDLFDISSSLSRTDNYVVLRARKYGDGVIDLLTRTLGSKFDDFMESLNKIPSTWTIENRGGILKLVDGSGKEWVEITAAKVKAIAGDAGNGWNKLLNIDPPLMKNYAYDVDNGKYIYNTDNLGRVETASIKDLDINPRARKEDYQQHTKKVKDGKPDDDGGHIFRNQWGGPSEQINYFSQNAYQNRTGEWYQMEKSITELKQANPNSKIDVDMQFIFEGNSKRPKEIRVIVTKDGVPALDGPFLIENP</sequence>
<dbReference type="GO" id="GO:0008237">
    <property type="term" value="F:metallopeptidase activity"/>
    <property type="evidence" value="ECO:0007669"/>
    <property type="project" value="InterPro"/>
</dbReference>
<dbReference type="OrthoDB" id="1521695at2"/>
<dbReference type="InterPro" id="IPR024079">
    <property type="entry name" value="MetalloPept_cat_dom_sf"/>
</dbReference>
<evidence type="ECO:0000313" key="4">
    <source>
        <dbReference type="EMBL" id="RZS98983.1"/>
    </source>
</evidence>
<feature type="region of interest" description="Disordered" evidence="1">
    <location>
        <begin position="547"/>
        <end position="567"/>
    </location>
</feature>
<keyword evidence="5" id="KW-1185">Reference proteome</keyword>
<keyword evidence="2" id="KW-0732">Signal</keyword>
<feature type="domain" description="Fibronectin type-III" evidence="3">
    <location>
        <begin position="283"/>
        <end position="369"/>
    </location>
</feature>
<protein>
    <submittedName>
        <fullName evidence="4">Fibronectin type III domain protein</fullName>
    </submittedName>
</protein>
<dbReference type="InterPro" id="IPR013783">
    <property type="entry name" value="Ig-like_fold"/>
</dbReference>
<evidence type="ECO:0000256" key="1">
    <source>
        <dbReference type="SAM" id="MobiDB-lite"/>
    </source>
</evidence>
<dbReference type="Gene3D" id="2.60.40.10">
    <property type="entry name" value="Immunoglobulins"/>
    <property type="match status" value="1"/>
</dbReference>
<dbReference type="RefSeq" id="WP_130284852.1">
    <property type="nucleotide sequence ID" value="NZ_SGXE01000001.1"/>
</dbReference>
<dbReference type="Pfam" id="PF00041">
    <property type="entry name" value="fn3"/>
    <property type="match status" value="1"/>
</dbReference>
<evidence type="ECO:0000313" key="5">
    <source>
        <dbReference type="Proteomes" id="UP000292262"/>
    </source>
</evidence>
<gene>
    <name evidence="4" type="ORF">EV197_0185</name>
</gene>
<comment type="caution">
    <text evidence="4">The sequence shown here is derived from an EMBL/GenBank/DDBJ whole genome shotgun (WGS) entry which is preliminary data.</text>
</comment>
<dbReference type="CDD" id="cd00063">
    <property type="entry name" value="FN3"/>
    <property type="match status" value="1"/>
</dbReference>
<evidence type="ECO:0000256" key="2">
    <source>
        <dbReference type="SAM" id="SignalP"/>
    </source>
</evidence>
<dbReference type="SUPFAM" id="SSF49265">
    <property type="entry name" value="Fibronectin type III"/>
    <property type="match status" value="1"/>
</dbReference>